<comment type="subcellular location">
    <subcellularLocation>
        <location evidence="1">Periplasm</location>
    </subcellularLocation>
</comment>
<evidence type="ECO:0000256" key="2">
    <source>
        <dbReference type="ARBA" id="ARBA00010742"/>
    </source>
</evidence>
<dbReference type="Pfam" id="PF09084">
    <property type="entry name" value="NMT1"/>
    <property type="match status" value="1"/>
</dbReference>
<dbReference type="PANTHER" id="PTHR30024">
    <property type="entry name" value="ALIPHATIC SULFONATES-BINDING PROTEIN-RELATED"/>
    <property type="match status" value="1"/>
</dbReference>
<evidence type="ECO:0000259" key="5">
    <source>
        <dbReference type="SMART" id="SM00062"/>
    </source>
</evidence>
<dbReference type="Gene3D" id="3.40.190.10">
    <property type="entry name" value="Periplasmic binding protein-like II"/>
    <property type="match status" value="2"/>
</dbReference>
<dbReference type="InterPro" id="IPR015168">
    <property type="entry name" value="SsuA/THI5"/>
</dbReference>
<evidence type="ECO:0000313" key="7">
    <source>
        <dbReference type="Proteomes" id="UP000019486"/>
    </source>
</evidence>
<sequence length="323" mass="34517">MHSLIRRFLAAAILIAPTLAHAAEPRQLVIGGGPIAEVPQFTVALDRQLFQEQGLTVQVLPFASGREGFEALIGGQLDLVIMAEFPAVVGAMRKQDFGIVARISRYDANRVITKGATKPESIKDLAGRKIGVTVGTNAHFMLTQEMKKAGVTAEIVNVGPPDLIPALVRGDIDAAAPFPSFYAGAKRTLGDQYQEIMATSYGTNFVLAATRKLIDGDPAAIGKVLTALLKAEASIEADPAAAKETVARVAGRVLSPAAIAASWPEYQYRVSLNDELLDLLVQEGEWIAERRMIKNVEPTRELFRGALATGPLAAVAPDRVSLK</sequence>
<gene>
    <name evidence="6" type="ORF">N825_25055</name>
</gene>
<evidence type="ECO:0000256" key="3">
    <source>
        <dbReference type="ARBA" id="ARBA00022729"/>
    </source>
</evidence>
<dbReference type="GO" id="GO:0042918">
    <property type="term" value="P:alkanesulfonate transmembrane transport"/>
    <property type="evidence" value="ECO:0007669"/>
    <property type="project" value="TreeGrafter"/>
</dbReference>
<organism evidence="6 7">
    <name type="scientific">Skermanella stibiiresistens SB22</name>
    <dbReference type="NCBI Taxonomy" id="1385369"/>
    <lineage>
        <taxon>Bacteria</taxon>
        <taxon>Pseudomonadati</taxon>
        <taxon>Pseudomonadota</taxon>
        <taxon>Alphaproteobacteria</taxon>
        <taxon>Rhodospirillales</taxon>
        <taxon>Azospirillaceae</taxon>
        <taxon>Skermanella</taxon>
    </lineage>
</organism>
<keyword evidence="3 4" id="KW-0732">Signal</keyword>
<dbReference type="SUPFAM" id="SSF53850">
    <property type="entry name" value="Periplasmic binding protein-like II"/>
    <property type="match status" value="1"/>
</dbReference>
<evidence type="ECO:0000256" key="1">
    <source>
        <dbReference type="ARBA" id="ARBA00004418"/>
    </source>
</evidence>
<dbReference type="EMBL" id="AVFL01000003">
    <property type="protein sequence ID" value="EWY41788.1"/>
    <property type="molecule type" value="Genomic_DNA"/>
</dbReference>
<dbReference type="CDD" id="cd01008">
    <property type="entry name" value="PBP2_NrtA_SsuA_CpmA_like"/>
    <property type="match status" value="1"/>
</dbReference>
<dbReference type="SMART" id="SM00062">
    <property type="entry name" value="PBPb"/>
    <property type="match status" value="1"/>
</dbReference>
<reference evidence="6 7" key="1">
    <citation type="submission" date="2013-08" db="EMBL/GenBank/DDBJ databases">
        <title>The genome sequence of Skermanella stibiiresistens.</title>
        <authorList>
            <person name="Zhu W."/>
            <person name="Wang G."/>
        </authorList>
    </citation>
    <scope>NUCLEOTIDE SEQUENCE [LARGE SCALE GENOMIC DNA]</scope>
    <source>
        <strain evidence="6 7">SB22</strain>
    </source>
</reference>
<evidence type="ECO:0000256" key="4">
    <source>
        <dbReference type="SAM" id="SignalP"/>
    </source>
</evidence>
<dbReference type="PANTHER" id="PTHR30024:SF47">
    <property type="entry name" value="TAURINE-BINDING PERIPLASMIC PROTEIN"/>
    <property type="match status" value="1"/>
</dbReference>
<comment type="similarity">
    <text evidence="2">Belongs to the bacterial solute-binding protein SsuA/TauA family.</text>
</comment>
<dbReference type="Proteomes" id="UP000019486">
    <property type="component" value="Unassembled WGS sequence"/>
</dbReference>
<dbReference type="AlphaFoldDB" id="W9HD16"/>
<dbReference type="STRING" id="1385369.N825_25055"/>
<dbReference type="RefSeq" id="WP_037448465.1">
    <property type="nucleotide sequence ID" value="NZ_AVFL01000003.1"/>
</dbReference>
<keyword evidence="7" id="KW-1185">Reference proteome</keyword>
<dbReference type="GO" id="GO:0042597">
    <property type="term" value="C:periplasmic space"/>
    <property type="evidence" value="ECO:0007669"/>
    <property type="project" value="UniProtKB-SubCell"/>
</dbReference>
<feature type="domain" description="Solute-binding protein family 3/N-terminal" evidence="5">
    <location>
        <begin position="40"/>
        <end position="248"/>
    </location>
</feature>
<proteinExistence type="inferred from homology"/>
<comment type="caution">
    <text evidence="6">The sequence shown here is derived from an EMBL/GenBank/DDBJ whole genome shotgun (WGS) entry which is preliminary data.</text>
</comment>
<dbReference type="OrthoDB" id="7374754at2"/>
<dbReference type="InterPro" id="IPR001638">
    <property type="entry name" value="Solute-binding_3/MltF_N"/>
</dbReference>
<accession>W9HD16</accession>
<name>W9HD16_9PROT</name>
<protein>
    <submittedName>
        <fullName evidence="6">ABC transporter substrate-binding protein</fullName>
    </submittedName>
</protein>
<feature type="signal peptide" evidence="4">
    <location>
        <begin position="1"/>
        <end position="22"/>
    </location>
</feature>
<evidence type="ECO:0000313" key="6">
    <source>
        <dbReference type="EMBL" id="EWY41788.1"/>
    </source>
</evidence>
<feature type="chain" id="PRO_5004921792" evidence="4">
    <location>
        <begin position="23"/>
        <end position="323"/>
    </location>
</feature>